<dbReference type="Gene3D" id="3.60.15.10">
    <property type="entry name" value="Ribonuclease Z/Hydroxyacylglutathione hydrolase-like"/>
    <property type="match status" value="1"/>
</dbReference>
<dbReference type="SUPFAM" id="SSF56281">
    <property type="entry name" value="Metallo-hydrolase/oxidoreductase"/>
    <property type="match status" value="1"/>
</dbReference>
<dbReference type="InterPro" id="IPR050114">
    <property type="entry name" value="UPF0173_UPF0282_UlaG_hydrolase"/>
</dbReference>
<dbReference type="InterPro" id="IPR001279">
    <property type="entry name" value="Metallo-B-lactamas"/>
</dbReference>
<gene>
    <name evidence="4" type="ORF">HELGO_WM19061</name>
</gene>
<name>A0A6S6TYK5_9BACT</name>
<evidence type="ECO:0000313" key="4">
    <source>
        <dbReference type="EMBL" id="CAA6823217.1"/>
    </source>
</evidence>
<dbReference type="PANTHER" id="PTHR43546:SF3">
    <property type="entry name" value="UPF0173 METAL-DEPENDENT HYDROLASE MJ1163"/>
    <property type="match status" value="1"/>
</dbReference>
<dbReference type="GO" id="GO:0016787">
    <property type="term" value="F:hydrolase activity"/>
    <property type="evidence" value="ECO:0007669"/>
    <property type="project" value="UniProtKB-UniRule"/>
</dbReference>
<dbReference type="Pfam" id="PF13483">
    <property type="entry name" value="Lactamase_B_3"/>
    <property type="match status" value="1"/>
</dbReference>
<feature type="domain" description="Metallo-beta-lactamase" evidence="3">
    <location>
        <begin position="7"/>
        <end position="193"/>
    </location>
</feature>
<sequence>MRITYYGHSCFLVQVGNKKLLFDPFISGNPQTKSAKIDLETIKPDYILLSHGHGDHLADVLEIAIQSRAKIIAVYEVAEWFEKQGLEVLGMNTGGKCKFDFGVLKMVNAVHSSSMPDGSYGGNPVGFVISNDISGTFYFAGDTALTMDMKLIPMMCPRLDFAILPIGDYFTMGYDDAVLASNFIQCNTIIGCHFDTFPAIKLDHSAAKKAFSTAGKTLFLPEIGMSFNIKKKTN</sequence>
<dbReference type="PANTHER" id="PTHR43546">
    <property type="entry name" value="UPF0173 METAL-DEPENDENT HYDROLASE MJ1163-RELATED"/>
    <property type="match status" value="1"/>
</dbReference>
<dbReference type="InterPro" id="IPR022877">
    <property type="entry name" value="UPF0173"/>
</dbReference>
<comment type="similarity">
    <text evidence="2">Belongs to the UPF0173 family.</text>
</comment>
<keyword evidence="1 2" id="KW-0378">Hydrolase</keyword>
<dbReference type="InterPro" id="IPR036866">
    <property type="entry name" value="RibonucZ/Hydroxyglut_hydro"/>
</dbReference>
<protein>
    <recommendedName>
        <fullName evidence="2">UPF0173 metal-dependent hydrolase HELGO_WM19061</fullName>
    </recommendedName>
</protein>
<proteinExistence type="inferred from homology"/>
<evidence type="ECO:0000256" key="1">
    <source>
        <dbReference type="ARBA" id="ARBA00022801"/>
    </source>
</evidence>
<evidence type="ECO:0000256" key="2">
    <source>
        <dbReference type="HAMAP-Rule" id="MF_00457"/>
    </source>
</evidence>
<dbReference type="EMBL" id="CACVAQ010000326">
    <property type="protein sequence ID" value="CAA6823217.1"/>
    <property type="molecule type" value="Genomic_DNA"/>
</dbReference>
<dbReference type="AlphaFoldDB" id="A0A6S6TYK5"/>
<organism evidence="4">
    <name type="scientific">uncultured Aureispira sp</name>
    <dbReference type="NCBI Taxonomy" id="1331704"/>
    <lineage>
        <taxon>Bacteria</taxon>
        <taxon>Pseudomonadati</taxon>
        <taxon>Bacteroidota</taxon>
        <taxon>Saprospiria</taxon>
        <taxon>Saprospirales</taxon>
        <taxon>Saprospiraceae</taxon>
        <taxon>Aureispira</taxon>
        <taxon>environmental samples</taxon>
    </lineage>
</organism>
<evidence type="ECO:0000259" key="3">
    <source>
        <dbReference type="SMART" id="SM00849"/>
    </source>
</evidence>
<accession>A0A6S6TYK5</accession>
<dbReference type="SMART" id="SM00849">
    <property type="entry name" value="Lactamase_B"/>
    <property type="match status" value="1"/>
</dbReference>
<dbReference type="NCBIfam" id="NF001911">
    <property type="entry name" value="PRK00685.1"/>
    <property type="match status" value="1"/>
</dbReference>
<dbReference type="HAMAP" id="MF_00457">
    <property type="entry name" value="UPF0173"/>
    <property type="match status" value="1"/>
</dbReference>
<reference evidence="4" key="1">
    <citation type="submission" date="2020-01" db="EMBL/GenBank/DDBJ databases">
        <authorList>
            <person name="Meier V. D."/>
            <person name="Meier V D."/>
        </authorList>
    </citation>
    <scope>NUCLEOTIDE SEQUENCE</scope>
    <source>
        <strain evidence="4">HLG_WM_MAG_10</strain>
    </source>
</reference>